<dbReference type="Proteomes" id="UP001590950">
    <property type="component" value="Unassembled WGS sequence"/>
</dbReference>
<sequence length="536" mass="60479">MYEDMEPLFANPVLPLLAIALADRAFRDYATFEEIEAIPPPADGSLHHLRIKKDMLRVPFFQVVSVDGPTGKIQGAVSFSKRTVDLGHRAGYEGNNGIHDIRREALVKADDDGNSISERLKFAGHNNADTFFGSYAPELSTVDGMTSYWNEKRRTVHLEGFHGLSLHHHPQLLQSLPAKVEADLDNCSEFISVNQEIEMLGEKLRGIKTEDEAQLVRARREGLYWRKRPLVSEELSKWLQIQPRKAASDTEAEAPLVASLPSFFNRIHRLDPPRDRLASSLILSVSLRSDQGRSALQDMITLCEENPRVAYRPSSRPENGRCPVPQCVAGDGSVSLPFSFSESLVVADRLTRRTPSIDIANRWEHIYRCCKRDLEKKYGFAELCFRCDDWVTDGPKWFTHCQNHINGLETFPVQCDPLVFRRTLAWLVNACFASSIRSSRQRDVFISSYLSRVGRNTCRSISGSWKARAPDPRNQAKGRRSRVLTLAACFLSTRYKISSVIVKTCNALSGSNSILSKGVAERIGLLRTRKLHRTQL</sequence>
<gene>
    <name evidence="1" type="ORF">N7G274_010910</name>
</gene>
<proteinExistence type="predicted"/>
<accession>A0ABR3ZWH5</accession>
<name>A0ABR3ZWH5_9LECA</name>
<comment type="caution">
    <text evidence="1">The sequence shown here is derived from an EMBL/GenBank/DDBJ whole genome shotgun (WGS) entry which is preliminary data.</text>
</comment>
<organism evidence="1 2">
    <name type="scientific">Stereocaulon virgatum</name>
    <dbReference type="NCBI Taxonomy" id="373712"/>
    <lineage>
        <taxon>Eukaryota</taxon>
        <taxon>Fungi</taxon>
        <taxon>Dikarya</taxon>
        <taxon>Ascomycota</taxon>
        <taxon>Pezizomycotina</taxon>
        <taxon>Lecanoromycetes</taxon>
        <taxon>OSLEUM clade</taxon>
        <taxon>Lecanoromycetidae</taxon>
        <taxon>Lecanorales</taxon>
        <taxon>Lecanorineae</taxon>
        <taxon>Stereocaulaceae</taxon>
        <taxon>Stereocaulon</taxon>
    </lineage>
</organism>
<keyword evidence="2" id="KW-1185">Reference proteome</keyword>
<dbReference type="PANTHER" id="PTHR37535">
    <property type="entry name" value="FLUG DOMAIN PROTEIN"/>
    <property type="match status" value="1"/>
</dbReference>
<dbReference type="EMBL" id="JBEFKJ010000150">
    <property type="protein sequence ID" value="KAL2036377.1"/>
    <property type="molecule type" value="Genomic_DNA"/>
</dbReference>
<protein>
    <submittedName>
        <fullName evidence="1">Uncharacterized protein</fullName>
    </submittedName>
</protein>
<evidence type="ECO:0000313" key="2">
    <source>
        <dbReference type="Proteomes" id="UP001590950"/>
    </source>
</evidence>
<reference evidence="1 2" key="1">
    <citation type="submission" date="2024-09" db="EMBL/GenBank/DDBJ databases">
        <title>Rethinking Asexuality: The Enigmatic Case of Functional Sexual Genes in Lepraria (Stereocaulaceae).</title>
        <authorList>
            <person name="Doellman M."/>
            <person name="Sun Y."/>
            <person name="Barcenas-Pena A."/>
            <person name="Lumbsch H.T."/>
            <person name="Grewe F."/>
        </authorList>
    </citation>
    <scope>NUCLEOTIDE SEQUENCE [LARGE SCALE GENOMIC DNA]</scope>
    <source>
        <strain evidence="1 2">Mercado 3170</strain>
    </source>
</reference>
<dbReference type="PANTHER" id="PTHR37535:SF3">
    <property type="entry name" value="FLUG DOMAIN-CONTAINING PROTEIN"/>
    <property type="match status" value="1"/>
</dbReference>
<evidence type="ECO:0000313" key="1">
    <source>
        <dbReference type="EMBL" id="KAL2036377.1"/>
    </source>
</evidence>